<dbReference type="InterPro" id="IPR013099">
    <property type="entry name" value="K_chnl_dom"/>
</dbReference>
<dbReference type="PRINTS" id="PR01333">
    <property type="entry name" value="2POREKCHANEL"/>
</dbReference>
<feature type="transmembrane region" description="Helical" evidence="10">
    <location>
        <begin position="474"/>
        <end position="492"/>
    </location>
</feature>
<dbReference type="Gene3D" id="1.10.287.70">
    <property type="match status" value="1"/>
</dbReference>
<dbReference type="PANTHER" id="PTHR11003:SF335">
    <property type="entry name" value="POTASSIUM CHANNEL DOMAIN-CONTAINING PROTEIN"/>
    <property type="match status" value="1"/>
</dbReference>
<feature type="compositionally biased region" description="Basic and acidic residues" evidence="9">
    <location>
        <begin position="84"/>
        <end position="102"/>
    </location>
</feature>
<dbReference type="GO" id="GO:0015271">
    <property type="term" value="F:outward rectifier potassium channel activity"/>
    <property type="evidence" value="ECO:0007669"/>
    <property type="project" value="TreeGrafter"/>
</dbReference>
<feature type="transmembrane region" description="Helical" evidence="10">
    <location>
        <begin position="641"/>
        <end position="664"/>
    </location>
</feature>
<reference evidence="12" key="1">
    <citation type="journal article" date="2024" name="Gigascience">
        <title>Chromosome-level genome of the poultry shaft louse Menopon gallinae provides insight into the host-switching and adaptive evolution of parasitic lice.</title>
        <authorList>
            <person name="Xu Y."/>
            <person name="Ma L."/>
            <person name="Liu S."/>
            <person name="Liang Y."/>
            <person name="Liu Q."/>
            <person name="He Z."/>
            <person name="Tian L."/>
            <person name="Duan Y."/>
            <person name="Cai W."/>
            <person name="Li H."/>
            <person name="Song F."/>
        </authorList>
    </citation>
    <scope>NUCLEOTIDE SEQUENCE</scope>
    <source>
        <strain evidence="12">Cailab_2023a</strain>
    </source>
</reference>
<dbReference type="AlphaFoldDB" id="A0AAW2I2U1"/>
<evidence type="ECO:0000256" key="1">
    <source>
        <dbReference type="ARBA" id="ARBA00004141"/>
    </source>
</evidence>
<name>A0AAW2I2U1_9NEOP</name>
<keyword evidence="3 8" id="KW-0812">Transmembrane</keyword>
<evidence type="ECO:0000256" key="4">
    <source>
        <dbReference type="ARBA" id="ARBA00022989"/>
    </source>
</evidence>
<feature type="region of interest" description="Disordered" evidence="9">
    <location>
        <begin position="1"/>
        <end position="275"/>
    </location>
</feature>
<dbReference type="SUPFAM" id="SSF81324">
    <property type="entry name" value="Voltage-gated potassium channels"/>
    <property type="match status" value="2"/>
</dbReference>
<gene>
    <name evidence="12" type="ORF">PYX00_004228</name>
</gene>
<evidence type="ECO:0000256" key="3">
    <source>
        <dbReference type="ARBA" id="ARBA00022692"/>
    </source>
</evidence>
<evidence type="ECO:0000256" key="5">
    <source>
        <dbReference type="ARBA" id="ARBA00023065"/>
    </source>
</evidence>
<keyword evidence="7 8" id="KW-0407">Ion channel</keyword>
<evidence type="ECO:0000256" key="6">
    <source>
        <dbReference type="ARBA" id="ARBA00023136"/>
    </source>
</evidence>
<dbReference type="GO" id="GO:0030322">
    <property type="term" value="P:stabilization of membrane potential"/>
    <property type="evidence" value="ECO:0007669"/>
    <property type="project" value="TreeGrafter"/>
</dbReference>
<dbReference type="InterPro" id="IPR003280">
    <property type="entry name" value="2pore_dom_K_chnl"/>
</dbReference>
<feature type="compositionally biased region" description="Basic and acidic residues" evidence="9">
    <location>
        <begin position="235"/>
        <end position="251"/>
    </location>
</feature>
<feature type="compositionally biased region" description="Basic and acidic residues" evidence="9">
    <location>
        <begin position="43"/>
        <end position="74"/>
    </location>
</feature>
<feature type="transmembrane region" description="Helical" evidence="10">
    <location>
        <begin position="354"/>
        <end position="374"/>
    </location>
</feature>
<feature type="compositionally biased region" description="Basic and acidic residues" evidence="9">
    <location>
        <begin position="115"/>
        <end position="147"/>
    </location>
</feature>
<evidence type="ECO:0000313" key="12">
    <source>
        <dbReference type="EMBL" id="KAL0276717.1"/>
    </source>
</evidence>
<evidence type="ECO:0000256" key="7">
    <source>
        <dbReference type="ARBA" id="ARBA00023303"/>
    </source>
</evidence>
<evidence type="ECO:0000256" key="10">
    <source>
        <dbReference type="SAM" id="Phobius"/>
    </source>
</evidence>
<evidence type="ECO:0000256" key="9">
    <source>
        <dbReference type="SAM" id="MobiDB-lite"/>
    </source>
</evidence>
<dbReference type="EMBL" id="JARGDH010000002">
    <property type="protein sequence ID" value="KAL0276717.1"/>
    <property type="molecule type" value="Genomic_DNA"/>
</dbReference>
<feature type="transmembrane region" description="Helical" evidence="10">
    <location>
        <begin position="588"/>
        <end position="611"/>
    </location>
</feature>
<keyword evidence="4 10" id="KW-1133">Transmembrane helix</keyword>
<keyword evidence="2 8" id="KW-0813">Transport</keyword>
<dbReference type="GO" id="GO:0022841">
    <property type="term" value="F:potassium ion leak channel activity"/>
    <property type="evidence" value="ECO:0007669"/>
    <property type="project" value="TreeGrafter"/>
</dbReference>
<keyword evidence="6 10" id="KW-0472">Membrane</keyword>
<proteinExistence type="inferred from homology"/>
<evidence type="ECO:0000259" key="11">
    <source>
        <dbReference type="Pfam" id="PF07885"/>
    </source>
</evidence>
<organism evidence="12">
    <name type="scientific">Menopon gallinae</name>
    <name type="common">poultry shaft louse</name>
    <dbReference type="NCBI Taxonomy" id="328185"/>
    <lineage>
        <taxon>Eukaryota</taxon>
        <taxon>Metazoa</taxon>
        <taxon>Ecdysozoa</taxon>
        <taxon>Arthropoda</taxon>
        <taxon>Hexapoda</taxon>
        <taxon>Insecta</taxon>
        <taxon>Pterygota</taxon>
        <taxon>Neoptera</taxon>
        <taxon>Paraneoptera</taxon>
        <taxon>Psocodea</taxon>
        <taxon>Troctomorpha</taxon>
        <taxon>Phthiraptera</taxon>
        <taxon>Amblycera</taxon>
        <taxon>Menoponidae</taxon>
        <taxon>Menopon</taxon>
    </lineage>
</organism>
<feature type="domain" description="Potassium channel" evidence="11">
    <location>
        <begin position="438"/>
        <end position="496"/>
    </location>
</feature>
<evidence type="ECO:0000256" key="8">
    <source>
        <dbReference type="RuleBase" id="RU003857"/>
    </source>
</evidence>
<protein>
    <recommendedName>
        <fullName evidence="11">Potassium channel domain-containing protein</fullName>
    </recommendedName>
</protein>
<accession>A0AAW2I2U1</accession>
<dbReference type="Pfam" id="PF07885">
    <property type="entry name" value="Ion_trans_2"/>
    <property type="match status" value="2"/>
</dbReference>
<comment type="caution">
    <text evidence="12">The sequence shown here is derived from an EMBL/GenBank/DDBJ whole genome shotgun (WGS) entry which is preliminary data.</text>
</comment>
<feature type="domain" description="Potassium channel" evidence="11">
    <location>
        <begin position="596"/>
        <end position="669"/>
    </location>
</feature>
<dbReference type="PANTHER" id="PTHR11003">
    <property type="entry name" value="POTASSIUM CHANNEL, SUBFAMILY K"/>
    <property type="match status" value="1"/>
</dbReference>
<keyword evidence="5 8" id="KW-0406">Ion transport</keyword>
<feature type="transmembrane region" description="Helical" evidence="10">
    <location>
        <begin position="442"/>
        <end position="462"/>
    </location>
</feature>
<comment type="similarity">
    <text evidence="8">Belongs to the two pore domain potassium channel (TC 1.A.1.8) family.</text>
</comment>
<dbReference type="GO" id="GO:0005886">
    <property type="term" value="C:plasma membrane"/>
    <property type="evidence" value="ECO:0007669"/>
    <property type="project" value="TreeGrafter"/>
</dbReference>
<comment type="subcellular location">
    <subcellularLocation>
        <location evidence="1">Membrane</location>
        <topology evidence="1">Multi-pass membrane protein</topology>
    </subcellularLocation>
</comment>
<sequence length="709" mass="81547">MAERDISNAEQLSPIDKKKRNFFSKGERLRKTQSKRRACTPEPGRKVWTDDSEKDASDADKLSEGPVRDEDRPRLAPRTRNSQRKKEREVAARRTRSAERARPAGTEGDSEEDFEVIRSMHKSKELEEERVEKLAAEPKPKTKDEPRAVTPKEMPPLIVAPPDLRKRARHKVVTSPEEDGGGQRLGPTAKDIMRRRLSTSEEEEEVVARGKYVGKSRRIRTDESERKARRIRRSSGLEKTDASESDGRSVGDEDEPDEPEEKAAETPVPAVPEAKESVKKQGWLKRWFSWRKKPADQPVPAEKPVPEESRVEVKKERLEPREWFLMQMIKTWRYHKELHRDEYRKILVLKNKCLSQLLLMLIYCGFGGIMFRFVEGAFESFYKCGVKRVKRDFIDSLWSYSQYMREDDWKSQARRKLMDFENQLHTAHEAGMTTYSGQKSWSFLNAVVYCLTVITTIGYGHISPSTTTGRAITIIYAIFGIPMFLILLADFGKLFTRGIKFLWAFVRRLYYTGSCKKVRKTAPVQEMMKGVQYVYDFAKNRRASQWNVDEHRRDPNQLHVPEGNTGSVPDTPGTPNLSAFEIDDEFNLPISVAITILLIYIFFGATIYWTWEDWSFFESFYFVFISMSTIGFGDFVPQNPVYMMASIIYLVFGLALTSMCINVVQEKLTDTFRQASTKIGATIGLRVAEDGTLSAPPELADVDPLQNVK</sequence>
<evidence type="ECO:0000256" key="2">
    <source>
        <dbReference type="ARBA" id="ARBA00022448"/>
    </source>
</evidence>